<feature type="compositionally biased region" description="Basic residues" evidence="1">
    <location>
        <begin position="285"/>
        <end position="300"/>
    </location>
</feature>
<keyword evidence="4" id="KW-1185">Reference proteome</keyword>
<gene>
    <name evidence="5" type="primary">LOC111086368</name>
</gene>
<proteinExistence type="predicted"/>
<dbReference type="InterPro" id="IPR036508">
    <property type="entry name" value="Chitin-bd_dom_sf"/>
</dbReference>
<dbReference type="PANTHER" id="PTHR22933">
    <property type="entry name" value="FI18007P1-RELATED"/>
    <property type="match status" value="1"/>
</dbReference>
<accession>A0ABM1SLZ1</accession>
<dbReference type="Pfam" id="PF01607">
    <property type="entry name" value="CBM_14"/>
    <property type="match status" value="1"/>
</dbReference>
<dbReference type="RefSeq" id="XP_022244647.1">
    <property type="nucleotide sequence ID" value="XM_022388939.1"/>
</dbReference>
<feature type="region of interest" description="Disordered" evidence="1">
    <location>
        <begin position="271"/>
        <end position="325"/>
    </location>
</feature>
<dbReference type="SMART" id="SM00494">
    <property type="entry name" value="ChtBD2"/>
    <property type="match status" value="1"/>
</dbReference>
<evidence type="ECO:0000259" key="3">
    <source>
        <dbReference type="PROSITE" id="PS50940"/>
    </source>
</evidence>
<feature type="compositionally biased region" description="Low complexity" evidence="1">
    <location>
        <begin position="133"/>
        <end position="152"/>
    </location>
</feature>
<dbReference type="SUPFAM" id="SSF57625">
    <property type="entry name" value="Invertebrate chitin-binding proteins"/>
    <property type="match status" value="1"/>
</dbReference>
<dbReference type="Gene3D" id="2.170.140.10">
    <property type="entry name" value="Chitin binding domain"/>
    <property type="match status" value="1"/>
</dbReference>
<organism evidence="4 5">
    <name type="scientific">Limulus polyphemus</name>
    <name type="common">Atlantic horseshoe crab</name>
    <dbReference type="NCBI Taxonomy" id="6850"/>
    <lineage>
        <taxon>Eukaryota</taxon>
        <taxon>Metazoa</taxon>
        <taxon>Ecdysozoa</taxon>
        <taxon>Arthropoda</taxon>
        <taxon>Chelicerata</taxon>
        <taxon>Merostomata</taxon>
        <taxon>Xiphosura</taxon>
        <taxon>Limulidae</taxon>
        <taxon>Limulus</taxon>
    </lineage>
</organism>
<evidence type="ECO:0000313" key="4">
    <source>
        <dbReference type="Proteomes" id="UP000694941"/>
    </source>
</evidence>
<dbReference type="InterPro" id="IPR052976">
    <property type="entry name" value="Scoloptoxin-like"/>
</dbReference>
<feature type="domain" description="Chitin-binding type-2" evidence="3">
    <location>
        <begin position="199"/>
        <end position="256"/>
    </location>
</feature>
<protein>
    <submittedName>
        <fullName evidence="5">Uncharacterized protein LOC111086368</fullName>
    </submittedName>
</protein>
<feature type="compositionally biased region" description="Basic and acidic residues" evidence="1">
    <location>
        <begin position="275"/>
        <end position="284"/>
    </location>
</feature>
<dbReference type="GeneID" id="111086368"/>
<dbReference type="Proteomes" id="UP000694941">
    <property type="component" value="Unplaced"/>
</dbReference>
<evidence type="ECO:0000313" key="5">
    <source>
        <dbReference type="RefSeq" id="XP_022244647.1"/>
    </source>
</evidence>
<feature type="compositionally biased region" description="Acidic residues" evidence="1">
    <location>
        <begin position="306"/>
        <end position="325"/>
    </location>
</feature>
<reference evidence="5" key="1">
    <citation type="submission" date="2025-08" db="UniProtKB">
        <authorList>
            <consortium name="RefSeq"/>
        </authorList>
    </citation>
    <scope>IDENTIFICATION</scope>
    <source>
        <tissue evidence="5">Muscle</tissue>
    </source>
</reference>
<sequence>MFIDAVYIRLLLVTLLYTVSLLSPDCASQFLEDTQIVLKRSRQGYASPVTNRPKKLQVTKTTETPNYYYYDDDDYYDYYKDYFVTTTTTTTTPPPPRRYRPFGRGRLRNKFRRPILRIRPVIVGNDYTESHEISLQSSSETTQTPSTTSPITVKPRRHYSPREDGRYIDYLSDPNRPRELNGVDLSTYPFYISVPEDIDFKCEGRHDGYYASISHKCQLFHWCFGRQRFDFLCPNYTLYDQTTFTCRFVNKVDCESSELYYDRNNELYVESTGGPEKELKEEKRKSKQKSKNKAKNKNRGKKSDENYEEEKEVYDEGDEDYDDRK</sequence>
<evidence type="ECO:0000256" key="2">
    <source>
        <dbReference type="SAM" id="SignalP"/>
    </source>
</evidence>
<feature type="chain" id="PRO_5046725589" evidence="2">
    <location>
        <begin position="22"/>
        <end position="325"/>
    </location>
</feature>
<keyword evidence="2" id="KW-0732">Signal</keyword>
<feature type="region of interest" description="Disordered" evidence="1">
    <location>
        <begin position="133"/>
        <end position="173"/>
    </location>
</feature>
<evidence type="ECO:0000256" key="1">
    <source>
        <dbReference type="SAM" id="MobiDB-lite"/>
    </source>
</evidence>
<dbReference type="PROSITE" id="PS50940">
    <property type="entry name" value="CHIT_BIND_II"/>
    <property type="match status" value="1"/>
</dbReference>
<dbReference type="PANTHER" id="PTHR22933:SF43">
    <property type="entry name" value="LP10131P"/>
    <property type="match status" value="1"/>
</dbReference>
<dbReference type="InterPro" id="IPR002557">
    <property type="entry name" value="Chitin-bd_dom"/>
</dbReference>
<name>A0ABM1SLZ1_LIMPO</name>
<feature type="signal peptide" evidence="2">
    <location>
        <begin position="1"/>
        <end position="21"/>
    </location>
</feature>